<dbReference type="InterPro" id="IPR029058">
    <property type="entry name" value="AB_hydrolase_fold"/>
</dbReference>
<dbReference type="AlphaFoldDB" id="A0A819W7Q4"/>
<keyword evidence="2" id="KW-0732">Signal</keyword>
<feature type="domain" description="Peptidase S9 prolyl oligopeptidase catalytic" evidence="3">
    <location>
        <begin position="357"/>
        <end position="454"/>
    </location>
</feature>
<reference evidence="4" key="1">
    <citation type="submission" date="2021-02" db="EMBL/GenBank/DDBJ databases">
        <authorList>
            <person name="Nowell W R."/>
        </authorList>
    </citation>
    <scope>NUCLEOTIDE SEQUENCE</scope>
</reference>
<keyword evidence="1" id="KW-0378">Hydrolase</keyword>
<dbReference type="SUPFAM" id="SSF82171">
    <property type="entry name" value="DPP6 N-terminal domain-like"/>
    <property type="match status" value="1"/>
</dbReference>
<dbReference type="Gene3D" id="2.120.10.30">
    <property type="entry name" value="TolB, C-terminal domain"/>
    <property type="match status" value="1"/>
</dbReference>
<evidence type="ECO:0000313" key="4">
    <source>
        <dbReference type="EMBL" id="CAF4122318.1"/>
    </source>
</evidence>
<dbReference type="GO" id="GO:0006508">
    <property type="term" value="P:proteolysis"/>
    <property type="evidence" value="ECO:0007669"/>
    <property type="project" value="InterPro"/>
</dbReference>
<evidence type="ECO:0000313" key="5">
    <source>
        <dbReference type="Proteomes" id="UP000663823"/>
    </source>
</evidence>
<dbReference type="GO" id="GO:0004252">
    <property type="term" value="F:serine-type endopeptidase activity"/>
    <property type="evidence" value="ECO:0007669"/>
    <property type="project" value="TreeGrafter"/>
</dbReference>
<sequence length="456" mass="52026">MLLKVIFIIICWSVTLLADSTFAVNIERDYKEVLIPRQILFGSLDKTDVSISPNGQYISYLAKKDRRQNVWIVDSNNIENIKVVTNDPEGITNYFWGYDNKHLLYQKDNNGDENFRLYSYNLETNITKLLTPQNAKVKIYGRSARKPNEILIGLNNRDKRYHDVYKLNLVDYSITLIISNNTFSSFIVDRDLNIRFATLINNQGEHEYFQYKNKRWLFFMKVASEDTLGTRMYRFDNTGSKVYLLDSRGLNTTALKILDLNKNTLTLIAEDPRADISIFTVHPTTMKVQAVAINYDKAAYKILDNAIKKDMDNKAALEQYQLAPMTPVVIKSRDNLDLPVPLVLFVHGGPHVREVWGMHWVHQWLADRGYAVLSVNFRGSTGFGKQFFNAGNRQWGLKMQDDLIDAVNWAITNKIADPKKIAIMGGSYGGYATLVGLSFTPKVFACGIDIAGPSNL</sequence>
<evidence type="ECO:0000256" key="1">
    <source>
        <dbReference type="ARBA" id="ARBA00022801"/>
    </source>
</evidence>
<comment type="caution">
    <text evidence="4">The sequence shown here is derived from an EMBL/GenBank/DDBJ whole genome shotgun (WGS) entry which is preliminary data.</text>
</comment>
<organism evidence="4 5">
    <name type="scientific">Rotaria sordida</name>
    <dbReference type="NCBI Taxonomy" id="392033"/>
    <lineage>
        <taxon>Eukaryota</taxon>
        <taxon>Metazoa</taxon>
        <taxon>Spiralia</taxon>
        <taxon>Gnathifera</taxon>
        <taxon>Rotifera</taxon>
        <taxon>Eurotatoria</taxon>
        <taxon>Bdelloidea</taxon>
        <taxon>Philodinida</taxon>
        <taxon>Philodinidae</taxon>
        <taxon>Rotaria</taxon>
    </lineage>
</organism>
<dbReference type="Pfam" id="PF00326">
    <property type="entry name" value="Peptidase_S9"/>
    <property type="match status" value="1"/>
</dbReference>
<feature type="non-terminal residue" evidence="4">
    <location>
        <position position="1"/>
    </location>
</feature>
<name>A0A819W7Q4_9BILA</name>
<proteinExistence type="predicted"/>
<feature type="chain" id="PRO_5032919675" description="Peptidase S9 prolyl oligopeptidase catalytic domain-containing protein" evidence="2">
    <location>
        <begin position="19"/>
        <end position="456"/>
    </location>
</feature>
<dbReference type="Proteomes" id="UP000663823">
    <property type="component" value="Unassembled WGS sequence"/>
</dbReference>
<dbReference type="InterPro" id="IPR001375">
    <property type="entry name" value="Peptidase_S9_cat"/>
</dbReference>
<dbReference type="PANTHER" id="PTHR42776">
    <property type="entry name" value="SERINE PEPTIDASE S9 FAMILY MEMBER"/>
    <property type="match status" value="1"/>
</dbReference>
<evidence type="ECO:0000256" key="2">
    <source>
        <dbReference type="SAM" id="SignalP"/>
    </source>
</evidence>
<dbReference type="EMBL" id="CAJOAX010012951">
    <property type="protein sequence ID" value="CAF4122318.1"/>
    <property type="molecule type" value="Genomic_DNA"/>
</dbReference>
<dbReference type="PANTHER" id="PTHR42776:SF27">
    <property type="entry name" value="DIPEPTIDYL PEPTIDASE FAMILY MEMBER 6"/>
    <property type="match status" value="1"/>
</dbReference>
<accession>A0A819W7Q4</accession>
<evidence type="ECO:0000259" key="3">
    <source>
        <dbReference type="Pfam" id="PF00326"/>
    </source>
</evidence>
<dbReference type="SUPFAM" id="SSF53474">
    <property type="entry name" value="alpha/beta-Hydrolases"/>
    <property type="match status" value="1"/>
</dbReference>
<gene>
    <name evidence="4" type="ORF">OTI717_LOCUS34926</name>
</gene>
<feature type="signal peptide" evidence="2">
    <location>
        <begin position="1"/>
        <end position="18"/>
    </location>
</feature>
<dbReference type="InterPro" id="IPR011042">
    <property type="entry name" value="6-blade_b-propeller_TolB-like"/>
</dbReference>
<dbReference type="Gene3D" id="3.40.50.1820">
    <property type="entry name" value="alpha/beta hydrolase"/>
    <property type="match status" value="1"/>
</dbReference>
<protein>
    <recommendedName>
        <fullName evidence="3">Peptidase S9 prolyl oligopeptidase catalytic domain-containing protein</fullName>
    </recommendedName>
</protein>